<proteinExistence type="predicted"/>
<evidence type="ECO:0000256" key="4">
    <source>
        <dbReference type="ARBA" id="ARBA00022475"/>
    </source>
</evidence>
<dbReference type="KEGG" id="bsan:CHH28_03780"/>
<dbReference type="UniPathway" id="UPA00252"/>
<sequence>MASGASGTGYLGFVATATTAGGTATSWHCGASAASRTGACAMKTWFAFLLLTLGVGLVAGSWVSLDSGYVLISWHTYTMETTVWAFCLLLLLLMALLYVLVRLSLVMLGNDFRFNEWRRQRKLQRARRMTTRGLLNLAQGQWRTAERQLAGSAEHADTPLINYLAAARAAYEQGKHDHTDELLNAASQSTKGSELAVGISHVQLLQSRGQLEQALAVLLKLRSQHPKHAYVLKLLVKTYQELEDWVALNDLLPVLRKATKIPAEELKALEEKVQLQLLQRAAKGHHDDVSAELKQVYRDMPRHCRYSYKILLLYVELLAEQGNDILAEAELRGALKNVWHDDLIHWFGRLKGEDTKKQRLFAEQCLKERPNDPVLLLALARLTIRQQDLDKAREYLQTALRIKGLPELHAEMAQVMLQEGDQAGACKHFQLALRTA</sequence>
<dbReference type="NCBIfam" id="TIGR00540">
    <property type="entry name" value="TPR_hemY_coli"/>
    <property type="match status" value="1"/>
</dbReference>
<evidence type="ECO:0000256" key="9">
    <source>
        <dbReference type="ARBA" id="ARBA00023244"/>
    </source>
</evidence>
<dbReference type="AlphaFoldDB" id="A0A222FGY5"/>
<evidence type="ECO:0000256" key="6">
    <source>
        <dbReference type="ARBA" id="ARBA00022692"/>
    </source>
</evidence>
<keyword evidence="6 10" id="KW-0812">Transmembrane</keyword>
<organism evidence="12 13">
    <name type="scientific">Bacterioplanes sanyensis</name>
    <dbReference type="NCBI Taxonomy" id="1249553"/>
    <lineage>
        <taxon>Bacteria</taxon>
        <taxon>Pseudomonadati</taxon>
        <taxon>Pseudomonadota</taxon>
        <taxon>Gammaproteobacteria</taxon>
        <taxon>Oceanospirillales</taxon>
        <taxon>Oceanospirillaceae</taxon>
        <taxon>Bacterioplanes</taxon>
    </lineage>
</organism>
<keyword evidence="5" id="KW-0997">Cell inner membrane</keyword>
<dbReference type="Proteomes" id="UP000202440">
    <property type="component" value="Chromosome"/>
</dbReference>
<keyword evidence="13" id="KW-1185">Reference proteome</keyword>
<dbReference type="Pfam" id="PF07219">
    <property type="entry name" value="HemY_N"/>
    <property type="match status" value="1"/>
</dbReference>
<dbReference type="Gene3D" id="1.25.40.10">
    <property type="entry name" value="Tetratricopeptide repeat domain"/>
    <property type="match status" value="1"/>
</dbReference>
<evidence type="ECO:0000256" key="7">
    <source>
        <dbReference type="ARBA" id="ARBA00022989"/>
    </source>
</evidence>
<dbReference type="EMBL" id="CP022530">
    <property type="protein sequence ID" value="ASP37846.1"/>
    <property type="molecule type" value="Genomic_DNA"/>
</dbReference>
<evidence type="ECO:0000256" key="8">
    <source>
        <dbReference type="ARBA" id="ARBA00023136"/>
    </source>
</evidence>
<protein>
    <submittedName>
        <fullName evidence="12">Heme biosynthesis protein HemY</fullName>
    </submittedName>
</protein>
<dbReference type="Pfam" id="PF14559">
    <property type="entry name" value="TPR_19"/>
    <property type="match status" value="1"/>
</dbReference>
<evidence type="ECO:0000313" key="12">
    <source>
        <dbReference type="EMBL" id="ASP37846.1"/>
    </source>
</evidence>
<evidence type="ECO:0000256" key="3">
    <source>
        <dbReference type="ARBA" id="ARBA00004744"/>
    </source>
</evidence>
<keyword evidence="8 10" id="KW-0472">Membrane</keyword>
<comment type="pathway">
    <text evidence="3">Porphyrin-containing compound metabolism; protoheme biosynthesis.</text>
</comment>
<dbReference type="InterPro" id="IPR005254">
    <property type="entry name" value="Heme_biosyn_assoc_TPR_pro"/>
</dbReference>
<evidence type="ECO:0000256" key="1">
    <source>
        <dbReference type="ARBA" id="ARBA00002962"/>
    </source>
</evidence>
<keyword evidence="9" id="KW-0627">Porphyrin biosynthesis</keyword>
<feature type="domain" description="HemY N-terminal" evidence="11">
    <location>
        <begin position="68"/>
        <end position="174"/>
    </location>
</feature>
<feature type="transmembrane region" description="Helical" evidence="10">
    <location>
        <begin position="45"/>
        <end position="63"/>
    </location>
</feature>
<keyword evidence="4" id="KW-1003">Cell membrane</keyword>
<evidence type="ECO:0000256" key="10">
    <source>
        <dbReference type="SAM" id="Phobius"/>
    </source>
</evidence>
<comment type="function">
    <text evidence="1">Involved in a late step of protoheme IX synthesis.</text>
</comment>
<dbReference type="GO" id="GO:0005886">
    <property type="term" value="C:plasma membrane"/>
    <property type="evidence" value="ECO:0007669"/>
    <property type="project" value="UniProtKB-SubCell"/>
</dbReference>
<dbReference type="InterPro" id="IPR010817">
    <property type="entry name" value="HemY_N"/>
</dbReference>
<dbReference type="SUPFAM" id="SSF48452">
    <property type="entry name" value="TPR-like"/>
    <property type="match status" value="1"/>
</dbReference>
<gene>
    <name evidence="12" type="ORF">CHH28_03780</name>
</gene>
<dbReference type="GO" id="GO:0042168">
    <property type="term" value="P:heme metabolic process"/>
    <property type="evidence" value="ECO:0007669"/>
    <property type="project" value="InterPro"/>
</dbReference>
<name>A0A222FGY5_9GAMM</name>
<evidence type="ECO:0000313" key="13">
    <source>
        <dbReference type="Proteomes" id="UP000202440"/>
    </source>
</evidence>
<feature type="transmembrane region" description="Helical" evidence="10">
    <location>
        <begin position="83"/>
        <end position="109"/>
    </location>
</feature>
<dbReference type="GO" id="GO:0006779">
    <property type="term" value="P:porphyrin-containing compound biosynthetic process"/>
    <property type="evidence" value="ECO:0007669"/>
    <property type="project" value="UniProtKB-KW"/>
</dbReference>
<comment type="subcellular location">
    <subcellularLocation>
        <location evidence="2">Cell inner membrane</location>
        <topology evidence="2">Multi-pass membrane protein</topology>
    </subcellularLocation>
</comment>
<reference evidence="12 13" key="1">
    <citation type="submission" date="2017-07" db="EMBL/GenBank/DDBJ databases">
        <title>Annotated genome sequence of Bacterioplanes sanyensis isolated from Red Sea.</title>
        <authorList>
            <person name="Rehman Z.U."/>
        </authorList>
    </citation>
    <scope>NUCLEOTIDE SEQUENCE [LARGE SCALE GENOMIC DNA]</scope>
    <source>
        <strain evidence="12 13">NV9</strain>
    </source>
</reference>
<dbReference type="InterPro" id="IPR011990">
    <property type="entry name" value="TPR-like_helical_dom_sf"/>
</dbReference>
<evidence type="ECO:0000256" key="5">
    <source>
        <dbReference type="ARBA" id="ARBA00022519"/>
    </source>
</evidence>
<keyword evidence="7 10" id="KW-1133">Transmembrane helix</keyword>
<evidence type="ECO:0000256" key="2">
    <source>
        <dbReference type="ARBA" id="ARBA00004429"/>
    </source>
</evidence>
<evidence type="ECO:0000259" key="11">
    <source>
        <dbReference type="Pfam" id="PF07219"/>
    </source>
</evidence>
<accession>A0A222FGY5</accession>